<keyword evidence="1" id="KW-1133">Transmembrane helix</keyword>
<proteinExistence type="predicted"/>
<sequence>MSHGQRFNRKLNDAHRMFLRYAQSHPATLTVAILGGSLVSGIVAFKILDDGDSYKRDPKEKMSMEEARLIAMLENAKESSWNQNLENAVDAQEQFMMPGRQRDVPDFMSRIDERSHEIMKNQHATIDKEKMRKETNTKYWSN</sequence>
<gene>
    <name evidence="2" type="ORF">CYCCA115_LOCUS19351</name>
</gene>
<dbReference type="EMBL" id="CAKOGP040002091">
    <property type="protein sequence ID" value="CAJ1961747.1"/>
    <property type="molecule type" value="Genomic_DNA"/>
</dbReference>
<evidence type="ECO:0000313" key="2">
    <source>
        <dbReference type="EMBL" id="CAJ1961747.1"/>
    </source>
</evidence>
<keyword evidence="1" id="KW-0472">Membrane</keyword>
<evidence type="ECO:0000256" key="1">
    <source>
        <dbReference type="SAM" id="Phobius"/>
    </source>
</evidence>
<keyword evidence="3" id="KW-1185">Reference proteome</keyword>
<feature type="transmembrane region" description="Helical" evidence="1">
    <location>
        <begin position="27"/>
        <end position="48"/>
    </location>
</feature>
<evidence type="ECO:0000313" key="3">
    <source>
        <dbReference type="Proteomes" id="UP001295423"/>
    </source>
</evidence>
<accession>A0AAD2G537</accession>
<comment type="caution">
    <text evidence="2">The sequence shown here is derived from an EMBL/GenBank/DDBJ whole genome shotgun (WGS) entry which is preliminary data.</text>
</comment>
<reference evidence="2" key="1">
    <citation type="submission" date="2023-08" db="EMBL/GenBank/DDBJ databases">
        <authorList>
            <person name="Audoor S."/>
            <person name="Bilcke G."/>
        </authorList>
    </citation>
    <scope>NUCLEOTIDE SEQUENCE</scope>
</reference>
<organism evidence="2 3">
    <name type="scientific">Cylindrotheca closterium</name>
    <dbReference type="NCBI Taxonomy" id="2856"/>
    <lineage>
        <taxon>Eukaryota</taxon>
        <taxon>Sar</taxon>
        <taxon>Stramenopiles</taxon>
        <taxon>Ochrophyta</taxon>
        <taxon>Bacillariophyta</taxon>
        <taxon>Bacillariophyceae</taxon>
        <taxon>Bacillariophycidae</taxon>
        <taxon>Bacillariales</taxon>
        <taxon>Bacillariaceae</taxon>
        <taxon>Cylindrotheca</taxon>
    </lineage>
</organism>
<protein>
    <submittedName>
        <fullName evidence="2">Uncharacterized protein</fullName>
    </submittedName>
</protein>
<dbReference type="AlphaFoldDB" id="A0AAD2G537"/>
<name>A0AAD2G537_9STRA</name>
<dbReference type="Proteomes" id="UP001295423">
    <property type="component" value="Unassembled WGS sequence"/>
</dbReference>
<keyword evidence="1" id="KW-0812">Transmembrane</keyword>